<reference evidence="2 3" key="1">
    <citation type="submission" date="2017-10" db="EMBL/GenBank/DDBJ databases">
        <title>Sequencing the genomes of 1000 actinobacteria strains.</title>
        <authorList>
            <person name="Klenk H.-P."/>
        </authorList>
    </citation>
    <scope>NUCLEOTIDE SEQUENCE [LARGE SCALE GENOMIC DNA]</scope>
    <source>
        <strain evidence="2 3">DSM 21863</strain>
    </source>
</reference>
<accession>A0A2A9ERM4</accession>
<gene>
    <name evidence="2" type="ORF">ATJ88_0038</name>
</gene>
<name>A0A2A9ERM4_9MICO</name>
<dbReference type="EMBL" id="PDJJ01000001">
    <property type="protein sequence ID" value="PFG41403.1"/>
    <property type="molecule type" value="Genomic_DNA"/>
</dbReference>
<sequence>MTGLVVSTSPYHGPMERHTRWSGQGPHPHHTTTEASR</sequence>
<organism evidence="2 3">
    <name type="scientific">Isoptericola jiangsuensis</name>
    <dbReference type="NCBI Taxonomy" id="548579"/>
    <lineage>
        <taxon>Bacteria</taxon>
        <taxon>Bacillati</taxon>
        <taxon>Actinomycetota</taxon>
        <taxon>Actinomycetes</taxon>
        <taxon>Micrococcales</taxon>
        <taxon>Promicromonosporaceae</taxon>
        <taxon>Isoptericola</taxon>
    </lineage>
</organism>
<protein>
    <submittedName>
        <fullName evidence="2">Uncharacterized protein</fullName>
    </submittedName>
</protein>
<feature type="compositionally biased region" description="Polar residues" evidence="1">
    <location>
        <begin position="1"/>
        <end position="10"/>
    </location>
</feature>
<evidence type="ECO:0000313" key="2">
    <source>
        <dbReference type="EMBL" id="PFG41403.1"/>
    </source>
</evidence>
<evidence type="ECO:0000313" key="3">
    <source>
        <dbReference type="Proteomes" id="UP000224130"/>
    </source>
</evidence>
<comment type="caution">
    <text evidence="2">The sequence shown here is derived from an EMBL/GenBank/DDBJ whole genome shotgun (WGS) entry which is preliminary data.</text>
</comment>
<proteinExistence type="predicted"/>
<dbReference type="Proteomes" id="UP000224130">
    <property type="component" value="Unassembled WGS sequence"/>
</dbReference>
<keyword evidence="3" id="KW-1185">Reference proteome</keyword>
<feature type="region of interest" description="Disordered" evidence="1">
    <location>
        <begin position="1"/>
        <end position="37"/>
    </location>
</feature>
<dbReference type="AlphaFoldDB" id="A0A2A9ERM4"/>
<evidence type="ECO:0000256" key="1">
    <source>
        <dbReference type="SAM" id="MobiDB-lite"/>
    </source>
</evidence>